<gene>
    <name evidence="2" type="ORF">EJO50_16815</name>
</gene>
<dbReference type="AlphaFoldDB" id="A0A3S8ZX51"/>
<dbReference type="OrthoDB" id="8750382at2"/>
<dbReference type="Proteomes" id="UP000282438">
    <property type="component" value="Chromosome"/>
</dbReference>
<keyword evidence="1" id="KW-1133">Transmembrane helix</keyword>
<proteinExistence type="predicted"/>
<evidence type="ECO:0000256" key="1">
    <source>
        <dbReference type="SAM" id="Phobius"/>
    </source>
</evidence>
<dbReference type="KEGG" id="iod:EJO50_16815"/>
<reference evidence="2 3" key="1">
    <citation type="submission" date="2018-12" db="EMBL/GenBank/DDBJ databases">
        <title>Complete genome sequence of Iodobacter sp. H11R3.</title>
        <authorList>
            <person name="Bae J.-W."/>
        </authorList>
    </citation>
    <scope>NUCLEOTIDE SEQUENCE [LARGE SCALE GENOMIC DNA]</scope>
    <source>
        <strain evidence="2 3">H11R3</strain>
    </source>
</reference>
<sequence length="106" mass="11864">MAKSAQPRVDEARKWLGRGKDVAAAGRMAGLFSDLEADLLHAALSAGSPALTYFRLAERYTLKARLSRQMRSKLLLPIVVFVLVYLYGRWKRRSGKVLFNGLRGRG</sequence>
<keyword evidence="1" id="KW-0472">Membrane</keyword>
<accession>A0A3S8ZX51</accession>
<dbReference type="EMBL" id="CP034433">
    <property type="protein sequence ID" value="AZN37984.1"/>
    <property type="molecule type" value="Genomic_DNA"/>
</dbReference>
<feature type="transmembrane region" description="Helical" evidence="1">
    <location>
        <begin position="74"/>
        <end position="90"/>
    </location>
</feature>
<protein>
    <submittedName>
        <fullName evidence="2">Uncharacterized protein</fullName>
    </submittedName>
</protein>
<evidence type="ECO:0000313" key="3">
    <source>
        <dbReference type="Proteomes" id="UP000282438"/>
    </source>
</evidence>
<keyword evidence="3" id="KW-1185">Reference proteome</keyword>
<organism evidence="2 3">
    <name type="scientific">Iodobacter ciconiae</name>
    <dbReference type="NCBI Taxonomy" id="2496266"/>
    <lineage>
        <taxon>Bacteria</taxon>
        <taxon>Pseudomonadati</taxon>
        <taxon>Pseudomonadota</taxon>
        <taxon>Betaproteobacteria</taxon>
        <taxon>Neisseriales</taxon>
        <taxon>Chitinibacteraceae</taxon>
        <taxon>Iodobacter</taxon>
    </lineage>
</organism>
<name>A0A3S8ZX51_9NEIS</name>
<evidence type="ECO:0000313" key="2">
    <source>
        <dbReference type="EMBL" id="AZN37984.1"/>
    </source>
</evidence>
<keyword evidence="1" id="KW-0812">Transmembrane</keyword>